<evidence type="ECO:0000313" key="2">
    <source>
        <dbReference type="EMBL" id="TCM84960.1"/>
    </source>
</evidence>
<feature type="region of interest" description="Disordered" evidence="1">
    <location>
        <begin position="108"/>
        <end position="129"/>
    </location>
</feature>
<feature type="compositionally biased region" description="Pro residues" evidence="1">
    <location>
        <begin position="289"/>
        <end position="298"/>
    </location>
</feature>
<feature type="region of interest" description="Disordered" evidence="1">
    <location>
        <begin position="335"/>
        <end position="411"/>
    </location>
</feature>
<dbReference type="PROSITE" id="PS51257">
    <property type="entry name" value="PROKAR_LIPOPROTEIN"/>
    <property type="match status" value="1"/>
</dbReference>
<feature type="compositionally biased region" description="Basic and acidic residues" evidence="1">
    <location>
        <begin position="351"/>
        <end position="365"/>
    </location>
</feature>
<evidence type="ECO:0008006" key="4">
    <source>
        <dbReference type="Google" id="ProtNLM"/>
    </source>
</evidence>
<evidence type="ECO:0000256" key="1">
    <source>
        <dbReference type="SAM" id="MobiDB-lite"/>
    </source>
</evidence>
<evidence type="ECO:0000313" key="3">
    <source>
        <dbReference type="Proteomes" id="UP000295277"/>
    </source>
</evidence>
<dbReference type="Proteomes" id="UP000295277">
    <property type="component" value="Unassembled WGS sequence"/>
</dbReference>
<gene>
    <name evidence="2" type="ORF">EV216_10945</name>
</gene>
<accession>A0A4R1YV19</accession>
<feature type="region of interest" description="Disordered" evidence="1">
    <location>
        <begin position="154"/>
        <end position="229"/>
    </location>
</feature>
<organism evidence="2 3">
    <name type="scientific">Rhodovulum steppense</name>
    <dbReference type="NCBI Taxonomy" id="540251"/>
    <lineage>
        <taxon>Bacteria</taxon>
        <taxon>Pseudomonadati</taxon>
        <taxon>Pseudomonadota</taxon>
        <taxon>Alphaproteobacteria</taxon>
        <taxon>Rhodobacterales</taxon>
        <taxon>Paracoccaceae</taxon>
        <taxon>Rhodovulum</taxon>
    </lineage>
</organism>
<comment type="caution">
    <text evidence="2">The sequence shown here is derived from an EMBL/GenBank/DDBJ whole genome shotgun (WGS) entry which is preliminary data.</text>
</comment>
<reference evidence="2 3" key="1">
    <citation type="submission" date="2019-03" db="EMBL/GenBank/DDBJ databases">
        <title>Genomic Encyclopedia of Type Strains, Phase IV (KMG-IV): sequencing the most valuable type-strain genomes for metagenomic binning, comparative biology and taxonomic classification.</title>
        <authorList>
            <person name="Goeker M."/>
        </authorList>
    </citation>
    <scope>NUCLEOTIDE SEQUENCE [LARGE SCALE GENOMIC DNA]</scope>
    <source>
        <strain evidence="2 3">DSM 21153</strain>
    </source>
</reference>
<proteinExistence type="predicted"/>
<protein>
    <recommendedName>
        <fullName evidence="4">Chemotaxis protein CheA</fullName>
    </recommendedName>
</protein>
<keyword evidence="3" id="KW-1185">Reference proteome</keyword>
<sequence length="694" mass="73425">MVGASKILTVSYGTFSCTLEGFEDSFGTMKAIAEYFRDLAADDRFFGAEPPSPDARMLQSIVEREIRKRVEARVDEDGIVLRPAPRTGAGIAPDVPPVFAEAMSRTAVPTAQDSLPPHGARPSDEPETVAAKLARIRAVVESARTAAPAEYSAPFLDTASDAPAPLRKEGHPAPKSPDPTAEASGLPLAGPTDESRVGTDKDTALASDPIPVKAPESPSADATGHADMNEPALGSRVAARAPTRPDHPPAPDSVAAPVVAQGIETVPPRARARVLKLKRETVAAHWPEAPRPAAAPPSPERDRRLDEPRLADAAEAELQAKLAAIWTEFAAVGSLQDPGTAPAPETPTRALTDDMPRMPQDDRSSETAGAAPCGPVEPDAPEDMAPGAARPDDSAMQHAPPAEQGPLVLDSPLGFEDRLSAETTPAQAEPGNAIAMRIDTDAHPDDQSDDPVDSPSPAQVETAVQRIWDETNTKLDGIEQTRRHSSIAHLKAAVAATFADIRSGTARTAGSEDEHARRPYRQVLAKVVRGDRSDSSDAPTGQHRHLAPLMLVSEQRVDIPQSLPGEARMALRPRGMTARDAADAPESALPDGNAAGTLGFTRYLADHGTTGIAGVIEAAATYLQTERGHERFTRPEVLRLSLDHSEADISRGEALRAFAGLLRIGTFRKVGRGAFVLAARAPEGDTPEAERRHA</sequence>
<feature type="compositionally biased region" description="Basic and acidic residues" evidence="1">
    <location>
        <begin position="193"/>
        <end position="203"/>
    </location>
</feature>
<dbReference type="AlphaFoldDB" id="A0A4R1YV19"/>
<feature type="region of interest" description="Disordered" evidence="1">
    <location>
        <begin position="441"/>
        <end position="460"/>
    </location>
</feature>
<feature type="region of interest" description="Disordered" evidence="1">
    <location>
        <begin position="285"/>
        <end position="305"/>
    </location>
</feature>
<name>A0A4R1YV19_9RHOB</name>
<dbReference type="EMBL" id="SLVM01000009">
    <property type="protein sequence ID" value="TCM84960.1"/>
    <property type="molecule type" value="Genomic_DNA"/>
</dbReference>